<dbReference type="PROSITE" id="PS50949">
    <property type="entry name" value="HTH_GNTR"/>
    <property type="match status" value="1"/>
</dbReference>
<dbReference type="CDD" id="cd07377">
    <property type="entry name" value="WHTH_GntR"/>
    <property type="match status" value="1"/>
</dbReference>
<keyword evidence="1" id="KW-0805">Transcription regulation</keyword>
<dbReference type="GO" id="GO:0003677">
    <property type="term" value="F:DNA binding"/>
    <property type="evidence" value="ECO:0007669"/>
    <property type="project" value="UniProtKB-KW"/>
</dbReference>
<accession>A0A9D2H1W3</accession>
<keyword evidence="3" id="KW-0804">Transcription</keyword>
<comment type="caution">
    <text evidence="5">The sequence shown here is derived from an EMBL/GenBank/DDBJ whole genome shotgun (WGS) entry which is preliminary data.</text>
</comment>
<dbReference type="Proteomes" id="UP000824221">
    <property type="component" value="Unassembled WGS sequence"/>
</dbReference>
<protein>
    <submittedName>
        <fullName evidence="5">GntR family transcriptional regulator</fullName>
    </submittedName>
</protein>
<organism evidence="5 6">
    <name type="scientific">Candidatus Gallimonas gallistercoris</name>
    <dbReference type="NCBI Taxonomy" id="2838602"/>
    <lineage>
        <taxon>Bacteria</taxon>
        <taxon>Bacillati</taxon>
        <taxon>Bacillota</taxon>
        <taxon>Clostridia</taxon>
        <taxon>Candidatus Gallimonas</taxon>
    </lineage>
</organism>
<dbReference type="AlphaFoldDB" id="A0A9D2H1W3"/>
<proteinExistence type="predicted"/>
<evidence type="ECO:0000313" key="5">
    <source>
        <dbReference type="EMBL" id="HJA03097.1"/>
    </source>
</evidence>
<dbReference type="PANTHER" id="PTHR38445">
    <property type="entry name" value="HTH-TYPE TRANSCRIPTIONAL REPRESSOR YTRA"/>
    <property type="match status" value="1"/>
</dbReference>
<dbReference type="SUPFAM" id="SSF46785">
    <property type="entry name" value="Winged helix' DNA-binding domain"/>
    <property type="match status" value="1"/>
</dbReference>
<keyword evidence="2" id="KW-0238">DNA-binding</keyword>
<feature type="domain" description="HTH gntR-type" evidence="4">
    <location>
        <begin position="9"/>
        <end position="77"/>
    </location>
</feature>
<evidence type="ECO:0000256" key="2">
    <source>
        <dbReference type="ARBA" id="ARBA00023125"/>
    </source>
</evidence>
<name>A0A9D2H1W3_9FIRM</name>
<dbReference type="InterPro" id="IPR036388">
    <property type="entry name" value="WH-like_DNA-bd_sf"/>
</dbReference>
<dbReference type="EMBL" id="DXAJ01000104">
    <property type="protein sequence ID" value="HJA03097.1"/>
    <property type="molecule type" value="Genomic_DNA"/>
</dbReference>
<dbReference type="Gene3D" id="1.10.10.10">
    <property type="entry name" value="Winged helix-like DNA-binding domain superfamily/Winged helix DNA-binding domain"/>
    <property type="match status" value="1"/>
</dbReference>
<evidence type="ECO:0000256" key="3">
    <source>
        <dbReference type="ARBA" id="ARBA00023163"/>
    </source>
</evidence>
<dbReference type="GO" id="GO:0003700">
    <property type="term" value="F:DNA-binding transcription factor activity"/>
    <property type="evidence" value="ECO:0007669"/>
    <property type="project" value="InterPro"/>
</dbReference>
<evidence type="ECO:0000313" key="6">
    <source>
        <dbReference type="Proteomes" id="UP000824221"/>
    </source>
</evidence>
<dbReference type="PANTHER" id="PTHR38445:SF9">
    <property type="entry name" value="HTH-TYPE TRANSCRIPTIONAL REPRESSOR YTRA"/>
    <property type="match status" value="1"/>
</dbReference>
<reference evidence="5" key="1">
    <citation type="journal article" date="2021" name="PeerJ">
        <title>Extensive microbial diversity within the chicken gut microbiome revealed by metagenomics and culture.</title>
        <authorList>
            <person name="Gilroy R."/>
            <person name="Ravi A."/>
            <person name="Getino M."/>
            <person name="Pursley I."/>
            <person name="Horton D.L."/>
            <person name="Alikhan N.F."/>
            <person name="Baker D."/>
            <person name="Gharbi K."/>
            <person name="Hall N."/>
            <person name="Watson M."/>
            <person name="Adriaenssens E.M."/>
            <person name="Foster-Nyarko E."/>
            <person name="Jarju S."/>
            <person name="Secka A."/>
            <person name="Antonio M."/>
            <person name="Oren A."/>
            <person name="Chaudhuri R.R."/>
            <person name="La Ragione R."/>
            <person name="Hildebrand F."/>
            <person name="Pallen M.J."/>
        </authorList>
    </citation>
    <scope>NUCLEOTIDE SEQUENCE</scope>
    <source>
        <strain evidence="5">CHK156-179</strain>
    </source>
</reference>
<evidence type="ECO:0000256" key="1">
    <source>
        <dbReference type="ARBA" id="ARBA00023015"/>
    </source>
</evidence>
<evidence type="ECO:0000259" key="4">
    <source>
        <dbReference type="PROSITE" id="PS50949"/>
    </source>
</evidence>
<dbReference type="InterPro" id="IPR000524">
    <property type="entry name" value="Tscrpt_reg_HTH_GntR"/>
</dbReference>
<dbReference type="SMART" id="SM00345">
    <property type="entry name" value="HTH_GNTR"/>
    <property type="match status" value="1"/>
</dbReference>
<gene>
    <name evidence="5" type="ORF">H9797_06975</name>
</gene>
<sequence>MEIHLTGKKSIYEEIMETVERYISLGVLKDGDRLPSVRNLALKLGVNPNTVARAYYALEAEGVIRSIPKKGVFACGAEKRDPVKAEARSRLIVFREAGLSKEDALALVEEVYGG</sequence>
<dbReference type="Pfam" id="PF00392">
    <property type="entry name" value="GntR"/>
    <property type="match status" value="1"/>
</dbReference>
<reference evidence="5" key="2">
    <citation type="submission" date="2021-04" db="EMBL/GenBank/DDBJ databases">
        <authorList>
            <person name="Gilroy R."/>
        </authorList>
    </citation>
    <scope>NUCLEOTIDE SEQUENCE</scope>
    <source>
        <strain evidence="5">CHK156-179</strain>
    </source>
</reference>
<dbReference type="InterPro" id="IPR036390">
    <property type="entry name" value="WH_DNA-bd_sf"/>
</dbReference>